<evidence type="ECO:0000256" key="11">
    <source>
        <dbReference type="ARBA" id="ARBA00023170"/>
    </source>
</evidence>
<comment type="caution">
    <text evidence="14">Lacks conserved residue(s) required for the propagation of feature annotation.</text>
</comment>
<dbReference type="PROSITE" id="PS00010">
    <property type="entry name" value="ASX_HYDROXYL"/>
    <property type="match status" value="4"/>
</dbReference>
<keyword evidence="4 15" id="KW-0812">Transmembrane</keyword>
<dbReference type="PROSITE" id="PS50221">
    <property type="entry name" value="GAIN_B"/>
    <property type="match status" value="1"/>
</dbReference>
<dbReference type="InterPro" id="IPR049883">
    <property type="entry name" value="NOTCH1_EGF-like"/>
</dbReference>
<dbReference type="SMART" id="SM00179">
    <property type="entry name" value="EGF_CA"/>
    <property type="match status" value="5"/>
</dbReference>
<evidence type="ECO:0000313" key="19">
    <source>
        <dbReference type="Proteomes" id="UP001488838"/>
    </source>
</evidence>
<dbReference type="InterPro" id="IPR001881">
    <property type="entry name" value="EGF-like_Ca-bd_dom"/>
</dbReference>
<dbReference type="PRINTS" id="PR01128">
    <property type="entry name" value="EMR1HORMONER"/>
</dbReference>
<organism evidence="18 19">
    <name type="scientific">Myodes glareolus</name>
    <name type="common">Bank vole</name>
    <name type="synonym">Clethrionomys glareolus</name>
    <dbReference type="NCBI Taxonomy" id="447135"/>
    <lineage>
        <taxon>Eukaryota</taxon>
        <taxon>Metazoa</taxon>
        <taxon>Chordata</taxon>
        <taxon>Craniata</taxon>
        <taxon>Vertebrata</taxon>
        <taxon>Euteleostomi</taxon>
        <taxon>Mammalia</taxon>
        <taxon>Eutheria</taxon>
        <taxon>Euarchontoglires</taxon>
        <taxon>Glires</taxon>
        <taxon>Rodentia</taxon>
        <taxon>Myomorpha</taxon>
        <taxon>Muroidea</taxon>
        <taxon>Cricetidae</taxon>
        <taxon>Arvicolinae</taxon>
        <taxon>Myodes</taxon>
    </lineage>
</organism>
<dbReference type="Pfam" id="PF07645">
    <property type="entry name" value="EGF_CA"/>
    <property type="match status" value="5"/>
</dbReference>
<accession>A0AAW0H8I4</accession>
<dbReference type="InterPro" id="IPR018097">
    <property type="entry name" value="EGF_Ca-bd_CS"/>
</dbReference>
<dbReference type="SMART" id="SM00303">
    <property type="entry name" value="GPS"/>
    <property type="match status" value="1"/>
</dbReference>
<dbReference type="Gene3D" id="2.10.25.10">
    <property type="entry name" value="Laminin"/>
    <property type="match status" value="5"/>
</dbReference>
<gene>
    <name evidence="18" type="ORF">U0070_014594</name>
</gene>
<feature type="domain" description="EGF-like" evidence="16">
    <location>
        <begin position="353"/>
        <end position="391"/>
    </location>
</feature>
<keyword evidence="3 14" id="KW-0245">EGF-like domain</keyword>
<dbReference type="EMBL" id="JBBHLL010000646">
    <property type="protein sequence ID" value="KAK7798963.1"/>
    <property type="molecule type" value="Genomic_DNA"/>
</dbReference>
<feature type="domain" description="EGF-like" evidence="16">
    <location>
        <begin position="304"/>
        <end position="341"/>
    </location>
</feature>
<keyword evidence="5" id="KW-0732">Signal</keyword>
<dbReference type="SMART" id="SM00181">
    <property type="entry name" value="EGF"/>
    <property type="match status" value="5"/>
</dbReference>
<dbReference type="FunFam" id="2.10.25.10:FF:000506">
    <property type="entry name" value="Adhesion G protein-coupled receptor E1"/>
    <property type="match status" value="1"/>
</dbReference>
<dbReference type="InterPro" id="IPR050751">
    <property type="entry name" value="ECM_structural_protein"/>
</dbReference>
<evidence type="ECO:0000256" key="10">
    <source>
        <dbReference type="ARBA" id="ARBA00023157"/>
    </source>
</evidence>
<dbReference type="Gene3D" id="2.60.220.50">
    <property type="match status" value="1"/>
</dbReference>
<keyword evidence="7 15" id="KW-1133">Transmembrane helix</keyword>
<comment type="subcellular location">
    <subcellularLocation>
        <location evidence="1">Cell membrane</location>
        <topology evidence="1">Multi-pass membrane protein</topology>
    </subcellularLocation>
</comment>
<evidence type="ECO:0000256" key="13">
    <source>
        <dbReference type="ARBA" id="ARBA00023224"/>
    </source>
</evidence>
<dbReference type="SUPFAM" id="SSF57184">
    <property type="entry name" value="Growth factor receptor domain"/>
    <property type="match status" value="2"/>
</dbReference>
<feature type="domain" description="EGF-like" evidence="16">
    <location>
        <begin position="163"/>
        <end position="200"/>
    </location>
</feature>
<dbReference type="GO" id="GO:0004930">
    <property type="term" value="F:G protein-coupled receptor activity"/>
    <property type="evidence" value="ECO:0007669"/>
    <property type="project" value="UniProtKB-KW"/>
</dbReference>
<reference evidence="18 19" key="1">
    <citation type="journal article" date="2023" name="bioRxiv">
        <title>Conserved and derived expression patterns and positive selection on dental genes reveal complex evolutionary context of ever-growing rodent molars.</title>
        <authorList>
            <person name="Calamari Z.T."/>
            <person name="Song A."/>
            <person name="Cohen E."/>
            <person name="Akter M."/>
            <person name="Roy R.D."/>
            <person name="Hallikas O."/>
            <person name="Christensen M.M."/>
            <person name="Li P."/>
            <person name="Marangoni P."/>
            <person name="Jernvall J."/>
            <person name="Klein O.D."/>
        </authorList>
    </citation>
    <scope>NUCLEOTIDE SEQUENCE [LARGE SCALE GENOMIC DNA]</scope>
    <source>
        <strain evidence="18">V071</strain>
    </source>
</reference>
<comment type="caution">
    <text evidence="18">The sequence shown here is derived from an EMBL/GenBank/DDBJ whole genome shotgun (WGS) entry which is preliminary data.</text>
</comment>
<dbReference type="PANTHER" id="PTHR24034">
    <property type="entry name" value="EGF-LIKE DOMAIN-CONTAINING PROTEIN"/>
    <property type="match status" value="1"/>
</dbReference>
<evidence type="ECO:0000313" key="18">
    <source>
        <dbReference type="EMBL" id="KAK7798963.1"/>
    </source>
</evidence>
<dbReference type="PROSITE" id="PS01187">
    <property type="entry name" value="EGF_CA"/>
    <property type="match status" value="2"/>
</dbReference>
<keyword evidence="8" id="KW-0297">G-protein coupled receptor</keyword>
<evidence type="ECO:0000256" key="2">
    <source>
        <dbReference type="ARBA" id="ARBA00022475"/>
    </source>
</evidence>
<feature type="transmembrane region" description="Helical" evidence="15">
    <location>
        <begin position="6"/>
        <end position="23"/>
    </location>
</feature>
<dbReference type="InterPro" id="IPR000152">
    <property type="entry name" value="EGF-type_Asp/Asn_hydroxyl_site"/>
</dbReference>
<keyword evidence="2" id="KW-1003">Cell membrane</keyword>
<keyword evidence="6" id="KW-0677">Repeat</keyword>
<evidence type="ECO:0000256" key="14">
    <source>
        <dbReference type="PROSITE-ProRule" id="PRU00076"/>
    </source>
</evidence>
<keyword evidence="11" id="KW-0675">Receptor</keyword>
<dbReference type="AlphaFoldDB" id="A0AAW0H8I4"/>
<dbReference type="InterPro" id="IPR000742">
    <property type="entry name" value="EGF"/>
</dbReference>
<protein>
    <submittedName>
        <fullName evidence="18">Uncharacterized protein</fullName>
    </submittedName>
</protein>
<dbReference type="InterPro" id="IPR000203">
    <property type="entry name" value="GPS"/>
</dbReference>
<keyword evidence="12" id="KW-0325">Glycoprotein</keyword>
<dbReference type="FunFam" id="2.10.25.10:FF:000243">
    <property type="entry name" value="Adhesion G protein-coupled receptor E1"/>
    <property type="match status" value="1"/>
</dbReference>
<dbReference type="FunFam" id="2.10.25.10:FF:000005">
    <property type="entry name" value="Fibrillin 2"/>
    <property type="match status" value="1"/>
</dbReference>
<dbReference type="PANTHER" id="PTHR24034:SF209">
    <property type="entry name" value="EGF-LIKE DOMAIN-CONTAINING PROTEIN"/>
    <property type="match status" value="1"/>
</dbReference>
<evidence type="ECO:0000256" key="5">
    <source>
        <dbReference type="ARBA" id="ARBA00022729"/>
    </source>
</evidence>
<evidence type="ECO:0000256" key="15">
    <source>
        <dbReference type="SAM" id="Phobius"/>
    </source>
</evidence>
<evidence type="ECO:0000259" key="17">
    <source>
        <dbReference type="PROSITE" id="PS50221"/>
    </source>
</evidence>
<dbReference type="CDD" id="cd00054">
    <property type="entry name" value="EGF_CA"/>
    <property type="match status" value="5"/>
</dbReference>
<evidence type="ECO:0000256" key="1">
    <source>
        <dbReference type="ARBA" id="ARBA00004651"/>
    </source>
</evidence>
<evidence type="ECO:0000259" key="16">
    <source>
        <dbReference type="PROSITE" id="PS50026"/>
    </source>
</evidence>
<dbReference type="InterPro" id="IPR001740">
    <property type="entry name" value="GPCR_2_EMR1-like_rcpt"/>
</dbReference>
<keyword evidence="19" id="KW-1185">Reference proteome</keyword>
<sequence>MMMVNVQVIMMVTTQVVMVAVVVTTQMVMVVVMTTQVVMVVVMTTQVVMVVVTTQVVMVVVMTTQVVMVVAAVVYLDGVRWNKVSRMFCSVPGWHPLIGLKGCPQDRDRTLGGHRTPCRQKGKLEQEERVVQSQEVPASGAGGALHFPLAGQTSTLFFLCNLGVNECEDTTTCPAYATCTDTADSYYCTCKRGFQSSNGQTNFKGPGVECKDVDECLQSDSPCGPNSVCKNLPGRSQCSCISGFSPPTGKSWILGSSDHFLCKDIDECLKSGICPANSNCSNSVGSYKCTCQPGFFWNGLVCEDKDECAEHDSCPENASCHNTFGSYHCTCDSGLESSGGGPTFQGLGESCEDVDECSRNSTLCGPTLICINTLGSYTCSCPTGFSWSLFVQQILPVQISMSVTPCALPTHHARILLGATSALAILALHQAVDKRLSQIPKWHVKILMNVSKIHPHVDKILPAPMSQAPTSAAAFPTSGQIQKDPRHTATSVAKGFLSSASFCTLVNATFSILDNTCENKSAPVSLQSAAMSISLVLKQVPMWTEISREETSALGTVVLETVESAMLATLLTPSGNVSQTIRTENLDIESKVINEECNDENASFNLKARGDEMKVDCSIIEESESTGTPGVAFVSFANMESVLDERFFEDGQASWKLKMNSRVVGGTVTGEKKEDFSKTVVYTLQHIQPKQKSERPICVSWNPNMEDGRWTRSGCEITKASETYTECSCNRMANLAIIMASQELTV</sequence>
<dbReference type="Proteomes" id="UP001488838">
    <property type="component" value="Unassembled WGS sequence"/>
</dbReference>
<proteinExistence type="predicted"/>
<feature type="non-terminal residue" evidence="18">
    <location>
        <position position="746"/>
    </location>
</feature>
<evidence type="ECO:0000256" key="8">
    <source>
        <dbReference type="ARBA" id="ARBA00023040"/>
    </source>
</evidence>
<feature type="domain" description="GAIN-B" evidence="17">
    <location>
        <begin position="584"/>
        <end position="745"/>
    </location>
</feature>
<dbReference type="InterPro" id="IPR009030">
    <property type="entry name" value="Growth_fac_rcpt_cys_sf"/>
</dbReference>
<evidence type="ECO:0000256" key="6">
    <source>
        <dbReference type="ARBA" id="ARBA00022737"/>
    </source>
</evidence>
<keyword evidence="9 15" id="KW-0472">Membrane</keyword>
<dbReference type="GO" id="GO:0005509">
    <property type="term" value="F:calcium ion binding"/>
    <property type="evidence" value="ECO:0007669"/>
    <property type="project" value="InterPro"/>
</dbReference>
<name>A0AAW0H8I4_MYOGA</name>
<dbReference type="GO" id="GO:0005886">
    <property type="term" value="C:plasma membrane"/>
    <property type="evidence" value="ECO:0007669"/>
    <property type="project" value="UniProtKB-SubCell"/>
</dbReference>
<dbReference type="PROSITE" id="PS50026">
    <property type="entry name" value="EGF_3"/>
    <property type="match status" value="5"/>
</dbReference>
<evidence type="ECO:0000256" key="12">
    <source>
        <dbReference type="ARBA" id="ARBA00023180"/>
    </source>
</evidence>
<feature type="domain" description="EGF-like" evidence="16">
    <location>
        <begin position="212"/>
        <end position="250"/>
    </location>
</feature>
<evidence type="ECO:0000256" key="3">
    <source>
        <dbReference type="ARBA" id="ARBA00022536"/>
    </source>
</evidence>
<evidence type="ECO:0000256" key="7">
    <source>
        <dbReference type="ARBA" id="ARBA00022989"/>
    </source>
</evidence>
<evidence type="ECO:0000256" key="4">
    <source>
        <dbReference type="ARBA" id="ARBA00022692"/>
    </source>
</evidence>
<feature type="transmembrane region" description="Helical" evidence="15">
    <location>
        <begin position="30"/>
        <end position="50"/>
    </location>
</feature>
<dbReference type="InterPro" id="IPR046338">
    <property type="entry name" value="GAIN_dom_sf"/>
</dbReference>
<dbReference type="Pfam" id="PF01825">
    <property type="entry name" value="GPS"/>
    <property type="match status" value="1"/>
</dbReference>
<keyword evidence="13" id="KW-0807">Transducer</keyword>
<evidence type="ECO:0000256" key="9">
    <source>
        <dbReference type="ARBA" id="ARBA00023136"/>
    </source>
</evidence>
<dbReference type="PROSITE" id="PS01186">
    <property type="entry name" value="EGF_2"/>
    <property type="match status" value="1"/>
</dbReference>
<dbReference type="InterPro" id="IPR057244">
    <property type="entry name" value="GAIN_B"/>
</dbReference>
<keyword evidence="10" id="KW-1015">Disulfide bond</keyword>
<feature type="domain" description="EGF-like" evidence="16">
    <location>
        <begin position="264"/>
        <end position="303"/>
    </location>
</feature>